<keyword evidence="11" id="KW-1185">Reference proteome</keyword>
<proteinExistence type="inferred from homology"/>
<feature type="compositionally biased region" description="Basic and acidic residues" evidence="8">
    <location>
        <begin position="506"/>
        <end position="543"/>
    </location>
</feature>
<dbReference type="AlphaFoldDB" id="G2Q5I2"/>
<evidence type="ECO:0000256" key="7">
    <source>
        <dbReference type="ARBA" id="ARBA00023136"/>
    </source>
</evidence>
<evidence type="ECO:0000256" key="6">
    <source>
        <dbReference type="ARBA" id="ARBA00022989"/>
    </source>
</evidence>
<evidence type="ECO:0000256" key="2">
    <source>
        <dbReference type="ARBA" id="ARBA00006859"/>
    </source>
</evidence>
<keyword evidence="3 9" id="KW-0812">Transmembrane</keyword>
<organism evidence="10 11">
    <name type="scientific">Thermothelomyces thermophilus (strain ATCC 42464 / BCRC 31852 / DSM 1799)</name>
    <name type="common">Sporotrichum thermophile</name>
    <dbReference type="NCBI Taxonomy" id="573729"/>
    <lineage>
        <taxon>Eukaryota</taxon>
        <taxon>Fungi</taxon>
        <taxon>Dikarya</taxon>
        <taxon>Ascomycota</taxon>
        <taxon>Pezizomycotina</taxon>
        <taxon>Sordariomycetes</taxon>
        <taxon>Sordariomycetidae</taxon>
        <taxon>Sordariales</taxon>
        <taxon>Chaetomiaceae</taxon>
        <taxon>Thermothelomyces</taxon>
    </lineage>
</organism>
<dbReference type="KEGG" id="mtm:MYCTH_2297356"/>
<dbReference type="PANTHER" id="PTHR12174:SF23">
    <property type="entry name" value="MINOR HISTOCOMPATIBILITY ANTIGEN H13"/>
    <property type="match status" value="1"/>
</dbReference>
<feature type="transmembrane region" description="Helical" evidence="9">
    <location>
        <begin position="328"/>
        <end position="347"/>
    </location>
</feature>
<dbReference type="STRING" id="573729.G2Q5I2"/>
<evidence type="ECO:0008006" key="12">
    <source>
        <dbReference type="Google" id="ProtNLM"/>
    </source>
</evidence>
<comment type="similarity">
    <text evidence="2">Belongs to the peptidase A22B family.</text>
</comment>
<feature type="transmembrane region" description="Helical" evidence="9">
    <location>
        <begin position="130"/>
        <end position="151"/>
    </location>
</feature>
<dbReference type="GO" id="GO:0033619">
    <property type="term" value="P:membrane protein proteolysis"/>
    <property type="evidence" value="ECO:0007669"/>
    <property type="project" value="TreeGrafter"/>
</dbReference>
<evidence type="ECO:0000256" key="4">
    <source>
        <dbReference type="ARBA" id="ARBA00022801"/>
    </source>
</evidence>
<dbReference type="OMA" id="TFWTGTL"/>
<evidence type="ECO:0000256" key="1">
    <source>
        <dbReference type="ARBA" id="ARBA00004477"/>
    </source>
</evidence>
<dbReference type="GO" id="GO:0098553">
    <property type="term" value="C:lumenal side of endoplasmic reticulum membrane"/>
    <property type="evidence" value="ECO:0007669"/>
    <property type="project" value="TreeGrafter"/>
</dbReference>
<evidence type="ECO:0000313" key="11">
    <source>
        <dbReference type="Proteomes" id="UP000007322"/>
    </source>
</evidence>
<dbReference type="Proteomes" id="UP000007322">
    <property type="component" value="Chromosome 1"/>
</dbReference>
<feature type="region of interest" description="Disordered" evidence="8">
    <location>
        <begin position="1"/>
        <end position="24"/>
    </location>
</feature>
<feature type="transmembrane region" description="Helical" evidence="9">
    <location>
        <begin position="92"/>
        <end position="110"/>
    </location>
</feature>
<dbReference type="Pfam" id="PF04258">
    <property type="entry name" value="Peptidase_A22B"/>
    <property type="match status" value="1"/>
</dbReference>
<dbReference type="VEuPathDB" id="FungiDB:MYCTH_2297356"/>
<dbReference type="GeneID" id="11508506"/>
<dbReference type="SMART" id="SM00730">
    <property type="entry name" value="PSN"/>
    <property type="match status" value="1"/>
</dbReference>
<protein>
    <recommendedName>
        <fullName evidence="12">Peptidase A22B, signal peptide peptidase</fullName>
    </recommendedName>
</protein>
<name>G2Q5I2_THET4</name>
<keyword evidence="5" id="KW-0256">Endoplasmic reticulum</keyword>
<dbReference type="InterPro" id="IPR007369">
    <property type="entry name" value="Peptidase_A22B_SPP"/>
</dbReference>
<dbReference type="GO" id="GO:0042500">
    <property type="term" value="F:aspartic endopeptidase activity, intramembrane cleaving"/>
    <property type="evidence" value="ECO:0007669"/>
    <property type="project" value="InterPro"/>
</dbReference>
<dbReference type="RefSeq" id="XP_003659860.1">
    <property type="nucleotide sequence ID" value="XM_003659812.1"/>
</dbReference>
<feature type="region of interest" description="Disordered" evidence="8">
    <location>
        <begin position="506"/>
        <end position="549"/>
    </location>
</feature>
<dbReference type="eggNOG" id="KOG2443">
    <property type="taxonomic scope" value="Eukaryota"/>
</dbReference>
<keyword evidence="7 9" id="KW-0472">Membrane</keyword>
<feature type="transmembrane region" description="Helical" evidence="9">
    <location>
        <begin position="426"/>
        <end position="448"/>
    </location>
</feature>
<keyword evidence="4" id="KW-0378">Hydrolase</keyword>
<reference evidence="10 11" key="1">
    <citation type="journal article" date="2011" name="Nat. Biotechnol.">
        <title>Comparative genomic analysis of the thermophilic biomass-degrading fungi Myceliophthora thermophila and Thielavia terrestris.</title>
        <authorList>
            <person name="Berka R.M."/>
            <person name="Grigoriev I.V."/>
            <person name="Otillar R."/>
            <person name="Salamov A."/>
            <person name="Grimwood J."/>
            <person name="Reid I."/>
            <person name="Ishmael N."/>
            <person name="John T."/>
            <person name="Darmond C."/>
            <person name="Moisan M.-C."/>
            <person name="Henrissat B."/>
            <person name="Coutinho P.M."/>
            <person name="Lombard V."/>
            <person name="Natvig D.O."/>
            <person name="Lindquist E."/>
            <person name="Schmutz J."/>
            <person name="Lucas S."/>
            <person name="Harris P."/>
            <person name="Powlowski J."/>
            <person name="Bellemare A."/>
            <person name="Taylor D."/>
            <person name="Butler G."/>
            <person name="de Vries R.P."/>
            <person name="Allijn I.E."/>
            <person name="van den Brink J."/>
            <person name="Ushinsky S."/>
            <person name="Storms R."/>
            <person name="Powell A.J."/>
            <person name="Paulsen I.T."/>
            <person name="Elbourne L.D.H."/>
            <person name="Baker S.E."/>
            <person name="Magnuson J."/>
            <person name="LaBoissiere S."/>
            <person name="Clutterbuck A.J."/>
            <person name="Martinez D."/>
            <person name="Wogulis M."/>
            <person name="de Leon A.L."/>
            <person name="Rey M.W."/>
            <person name="Tsang A."/>
        </authorList>
    </citation>
    <scope>NUCLEOTIDE SEQUENCE [LARGE SCALE GENOMIC DNA]</scope>
    <source>
        <strain evidence="11">ATCC 42464 / BCRC 31852 / DSM 1799</strain>
    </source>
</reference>
<dbReference type="GO" id="GO:0006465">
    <property type="term" value="P:signal peptide processing"/>
    <property type="evidence" value="ECO:0007669"/>
    <property type="project" value="TreeGrafter"/>
</dbReference>
<feature type="transmembrane region" description="Helical" evidence="9">
    <location>
        <begin position="41"/>
        <end position="60"/>
    </location>
</feature>
<sequence>MSSPDQSPPNVADISSPSAPVPSDSPLPPVFSFARLFEPQYLLVVLSALGVIWVGAHGSLRRPPSAAPPKVKKGEKKREEEKFIEGLVASDAIRFPLLLAAVLMGLYYLIQWLQDPSILNKILRGYMSIMSITGLGALAGDALDVLTSLVFPTMWADGKGQVYHIDSHRRCQYVVDKETAEETVINSKDTPLPGRLSDLTLSPALKRFLWELRHLLTRDWTARLAVYGKTLAKVDFHVNDLLRFAIAGLVAAAYHWTGWDALSNLLSMAMCYFSFLMFSPTSFTIGTMVLASLFIYDVVMVFYTPYMITVAKNIDAPIKLVFTSAKGASMLGLGDIVVPGMLMALALRFDLFQYYQRQIRLEPVELATETASGTSTTTTQNRRVKAPYVDTRGQWGNRFWTTPLGRLSPVRDAAEAISATAFPKPYFYASVVGYAAGMLVTLTVMLVFNHGQPALLYLVPGVTGSLWLTGLVRGEVKDMWNYTEDGSLDTEDVIVVVEVDAEGNIVKESKEKEKGTEKESGKSEDGRVQETAGKDKETERGEEQDAITAGHHELFLFSITAPRAVASMP</sequence>
<dbReference type="HOGENOM" id="CLU_023799_1_1_1"/>
<accession>G2Q5I2</accession>
<evidence type="ECO:0000256" key="9">
    <source>
        <dbReference type="SAM" id="Phobius"/>
    </source>
</evidence>
<keyword evidence="6 9" id="KW-1133">Transmembrane helix</keyword>
<evidence type="ECO:0000256" key="3">
    <source>
        <dbReference type="ARBA" id="ARBA00022692"/>
    </source>
</evidence>
<dbReference type="InterPro" id="IPR006639">
    <property type="entry name" value="Preselin/SPP"/>
</dbReference>
<dbReference type="OrthoDB" id="29661at2759"/>
<dbReference type="InParanoid" id="G2Q5I2"/>
<dbReference type="GO" id="GO:0098554">
    <property type="term" value="C:cytoplasmic side of endoplasmic reticulum membrane"/>
    <property type="evidence" value="ECO:0007669"/>
    <property type="project" value="TreeGrafter"/>
</dbReference>
<evidence type="ECO:0000256" key="8">
    <source>
        <dbReference type="SAM" id="MobiDB-lite"/>
    </source>
</evidence>
<evidence type="ECO:0000256" key="5">
    <source>
        <dbReference type="ARBA" id="ARBA00022824"/>
    </source>
</evidence>
<dbReference type="PANTHER" id="PTHR12174">
    <property type="entry name" value="SIGNAL PEPTIDE PEPTIDASE"/>
    <property type="match status" value="1"/>
</dbReference>
<feature type="transmembrane region" description="Helical" evidence="9">
    <location>
        <begin position="454"/>
        <end position="472"/>
    </location>
</feature>
<dbReference type="EMBL" id="CP003002">
    <property type="protein sequence ID" value="AEO54615.1"/>
    <property type="molecule type" value="Genomic_DNA"/>
</dbReference>
<evidence type="ECO:0000313" key="10">
    <source>
        <dbReference type="EMBL" id="AEO54615.1"/>
    </source>
</evidence>
<gene>
    <name evidence="10" type="ORF">MYCTH_2297356</name>
</gene>
<comment type="subcellular location">
    <subcellularLocation>
        <location evidence="1">Endoplasmic reticulum membrane</location>
        <topology evidence="1">Multi-pass membrane protein</topology>
    </subcellularLocation>
</comment>